<feature type="region of interest" description="Disordered" evidence="1">
    <location>
        <begin position="1"/>
        <end position="98"/>
    </location>
</feature>
<name>A0A9X0CRM2_9CNID</name>
<protein>
    <submittedName>
        <fullName evidence="2">Uncharacterized protein</fullName>
    </submittedName>
</protein>
<proteinExistence type="predicted"/>
<sequence>MLLNQSFSLPCDFHQKNPNKRKRGRKRKKRNAAIVSIEDDTCQDTTRSQDVKNFPLDDSTVKKTSDSNSDSKSSSVRHGRSSSFPENIAGNAPKESKSSSFVLEDFLENVIAEPTYDDTVGEGVQDTPTGDDRGNFVFEAADLFLKQPKMDREDRNSLQFQNITKNDNNKATVTTTSTVCQNSDESAVRQIQGDSKENGNDLLQSRNVSERESFGASLSSTKTHYSQGNKDLYGREKNLDSFHAYSLTENHGRSSESNFSVAQMKVPTVAEKRTVATEALNESQGSTPVHLDNLQEDLQEDSSSAQEYQDFRHSPSGKAFQLENTENNKELDEEDFRDDLYDYEAASSAESQSHDGTIEPVVLLDSGESLVPLTEGDRVTAKTGAQSTFYYAPDVSAENDRADSGSLSSTSWSYIEDGEELSEQKDDLLLNNRPASDMTSSDASVAAAALAACTDAQRGMDNMSRGFIAVDRTMGGQAGQRDFSSKHDGMSTGKSYKQGNPINQVKK</sequence>
<gene>
    <name evidence="2" type="ORF">OS493_011077</name>
</gene>
<accession>A0A9X0CRM2</accession>
<evidence type="ECO:0000313" key="2">
    <source>
        <dbReference type="EMBL" id="KAJ7373482.1"/>
    </source>
</evidence>
<feature type="compositionally biased region" description="Polar residues" evidence="1">
    <location>
        <begin position="492"/>
        <end position="507"/>
    </location>
</feature>
<feature type="region of interest" description="Disordered" evidence="1">
    <location>
        <begin position="475"/>
        <end position="507"/>
    </location>
</feature>
<dbReference type="AlphaFoldDB" id="A0A9X0CRM2"/>
<evidence type="ECO:0000256" key="1">
    <source>
        <dbReference type="SAM" id="MobiDB-lite"/>
    </source>
</evidence>
<organism evidence="2 3">
    <name type="scientific">Desmophyllum pertusum</name>
    <dbReference type="NCBI Taxonomy" id="174260"/>
    <lineage>
        <taxon>Eukaryota</taxon>
        <taxon>Metazoa</taxon>
        <taxon>Cnidaria</taxon>
        <taxon>Anthozoa</taxon>
        <taxon>Hexacorallia</taxon>
        <taxon>Scleractinia</taxon>
        <taxon>Caryophylliina</taxon>
        <taxon>Caryophylliidae</taxon>
        <taxon>Desmophyllum</taxon>
    </lineage>
</organism>
<comment type="caution">
    <text evidence="2">The sequence shown here is derived from an EMBL/GenBank/DDBJ whole genome shotgun (WGS) entry which is preliminary data.</text>
</comment>
<feature type="compositionally biased region" description="Polar residues" evidence="1">
    <location>
        <begin position="216"/>
        <end position="228"/>
    </location>
</feature>
<keyword evidence="3" id="KW-1185">Reference proteome</keyword>
<dbReference type="EMBL" id="MU826830">
    <property type="protein sequence ID" value="KAJ7373482.1"/>
    <property type="molecule type" value="Genomic_DNA"/>
</dbReference>
<dbReference type="Proteomes" id="UP001163046">
    <property type="component" value="Unassembled WGS sequence"/>
</dbReference>
<feature type="compositionally biased region" description="Basic residues" evidence="1">
    <location>
        <begin position="17"/>
        <end position="31"/>
    </location>
</feature>
<evidence type="ECO:0000313" key="3">
    <source>
        <dbReference type="Proteomes" id="UP001163046"/>
    </source>
</evidence>
<reference evidence="2" key="1">
    <citation type="submission" date="2023-01" db="EMBL/GenBank/DDBJ databases">
        <title>Genome assembly of the deep-sea coral Lophelia pertusa.</title>
        <authorList>
            <person name="Herrera S."/>
            <person name="Cordes E."/>
        </authorList>
    </citation>
    <scope>NUCLEOTIDE SEQUENCE</scope>
    <source>
        <strain evidence="2">USNM1676648</strain>
        <tissue evidence="2">Polyp</tissue>
    </source>
</reference>
<feature type="region of interest" description="Disordered" evidence="1">
    <location>
        <begin position="184"/>
        <end position="228"/>
    </location>
</feature>
<feature type="region of interest" description="Disordered" evidence="1">
    <location>
        <begin position="299"/>
        <end position="333"/>
    </location>
</feature>